<accession>A0AAE1JPB8</accession>
<protein>
    <recommendedName>
        <fullName evidence="4">DUF538 family protein</fullName>
    </recommendedName>
</protein>
<dbReference type="SUPFAM" id="SSF141562">
    <property type="entry name" value="At5g01610-like"/>
    <property type="match status" value="1"/>
</dbReference>
<reference evidence="2" key="1">
    <citation type="submission" date="2023-10" db="EMBL/GenBank/DDBJ databases">
        <title>Chromosome-level genome of the transformable northern wattle, Acacia crassicarpa.</title>
        <authorList>
            <person name="Massaro I."/>
            <person name="Sinha N.R."/>
            <person name="Poethig S."/>
            <person name="Leichty A.R."/>
        </authorList>
    </citation>
    <scope>NUCLEOTIDE SEQUENCE</scope>
    <source>
        <strain evidence="2">Acra3RX</strain>
        <tissue evidence="2">Leaf</tissue>
    </source>
</reference>
<dbReference type="AlphaFoldDB" id="A0AAE1JPB8"/>
<comment type="caution">
    <text evidence="2">The sequence shown here is derived from an EMBL/GenBank/DDBJ whole genome shotgun (WGS) entry which is preliminary data.</text>
</comment>
<dbReference type="PANTHER" id="PTHR31676:SF196">
    <property type="entry name" value="DUF538 FAMILY PROTEIN"/>
    <property type="match status" value="1"/>
</dbReference>
<evidence type="ECO:0000313" key="2">
    <source>
        <dbReference type="EMBL" id="KAK4273228.1"/>
    </source>
</evidence>
<name>A0AAE1JPB8_9FABA</name>
<organism evidence="2 3">
    <name type="scientific">Acacia crassicarpa</name>
    <name type="common">northern wattle</name>
    <dbReference type="NCBI Taxonomy" id="499986"/>
    <lineage>
        <taxon>Eukaryota</taxon>
        <taxon>Viridiplantae</taxon>
        <taxon>Streptophyta</taxon>
        <taxon>Embryophyta</taxon>
        <taxon>Tracheophyta</taxon>
        <taxon>Spermatophyta</taxon>
        <taxon>Magnoliopsida</taxon>
        <taxon>eudicotyledons</taxon>
        <taxon>Gunneridae</taxon>
        <taxon>Pentapetalae</taxon>
        <taxon>rosids</taxon>
        <taxon>fabids</taxon>
        <taxon>Fabales</taxon>
        <taxon>Fabaceae</taxon>
        <taxon>Caesalpinioideae</taxon>
        <taxon>mimosoid clade</taxon>
        <taxon>Acacieae</taxon>
        <taxon>Acacia</taxon>
    </lineage>
</organism>
<dbReference type="EMBL" id="JAWXYG010000005">
    <property type="protein sequence ID" value="KAK4273228.1"/>
    <property type="molecule type" value="Genomic_DNA"/>
</dbReference>
<dbReference type="Pfam" id="PF04398">
    <property type="entry name" value="DUF538"/>
    <property type="match status" value="1"/>
</dbReference>
<keyword evidence="3" id="KW-1185">Reference proteome</keyword>
<proteinExistence type="predicted"/>
<feature type="signal peptide" evidence="1">
    <location>
        <begin position="1"/>
        <end position="30"/>
    </location>
</feature>
<sequence length="171" mass="18554">MALLTLIPPKLTLSLPILFLVHLFISSSVASTSGGDSLSAYQVLQQYDFPVGLLPKGVSGYELDRSTGRFKAFLNGTCSFKITSYNLKYESTITGVISQGSLSDLRGVKVKILFLWINIVSVTRVDGELQFSVGIASADFDVSNFYESPTCGCGFDCVSMVSNQTHSHQSF</sequence>
<dbReference type="PANTHER" id="PTHR31676">
    <property type="entry name" value="T31J12.3 PROTEIN-RELATED"/>
    <property type="match status" value="1"/>
</dbReference>
<evidence type="ECO:0000313" key="3">
    <source>
        <dbReference type="Proteomes" id="UP001293593"/>
    </source>
</evidence>
<feature type="chain" id="PRO_5042060404" description="DUF538 family protein" evidence="1">
    <location>
        <begin position="31"/>
        <end position="171"/>
    </location>
</feature>
<dbReference type="InterPro" id="IPR036758">
    <property type="entry name" value="At5g01610-like"/>
</dbReference>
<evidence type="ECO:0000256" key="1">
    <source>
        <dbReference type="SAM" id="SignalP"/>
    </source>
</evidence>
<dbReference type="Proteomes" id="UP001293593">
    <property type="component" value="Unassembled WGS sequence"/>
</dbReference>
<keyword evidence="1" id="KW-0732">Signal</keyword>
<evidence type="ECO:0008006" key="4">
    <source>
        <dbReference type="Google" id="ProtNLM"/>
    </source>
</evidence>
<gene>
    <name evidence="2" type="ORF">QN277_021670</name>
</gene>
<dbReference type="Gene3D" id="2.30.240.10">
    <property type="entry name" value="At5g01610-like"/>
    <property type="match status" value="1"/>
</dbReference>
<dbReference type="InterPro" id="IPR007493">
    <property type="entry name" value="DUF538"/>
</dbReference>